<evidence type="ECO:0000256" key="1">
    <source>
        <dbReference type="SAM" id="Phobius"/>
    </source>
</evidence>
<organism evidence="2 3">
    <name type="scientific">Leptolyngbya boryana NIES-2135</name>
    <dbReference type="NCBI Taxonomy" id="1973484"/>
    <lineage>
        <taxon>Bacteria</taxon>
        <taxon>Bacillati</taxon>
        <taxon>Cyanobacteriota</taxon>
        <taxon>Cyanophyceae</taxon>
        <taxon>Leptolyngbyales</taxon>
        <taxon>Leptolyngbyaceae</taxon>
        <taxon>Leptolyngbya group</taxon>
        <taxon>Leptolyngbya</taxon>
    </lineage>
</organism>
<dbReference type="Proteomes" id="UP000217895">
    <property type="component" value="Chromosome"/>
</dbReference>
<feature type="transmembrane region" description="Helical" evidence="1">
    <location>
        <begin position="6"/>
        <end position="28"/>
    </location>
</feature>
<keyword evidence="1" id="KW-0472">Membrane</keyword>
<reference evidence="2 3" key="1">
    <citation type="submission" date="2017-06" db="EMBL/GenBank/DDBJ databases">
        <title>Genome sequencing of cyanobaciteial culture collection at National Institute for Environmental Studies (NIES).</title>
        <authorList>
            <person name="Hirose Y."/>
            <person name="Shimura Y."/>
            <person name="Fujisawa T."/>
            <person name="Nakamura Y."/>
            <person name="Kawachi M."/>
        </authorList>
    </citation>
    <scope>NUCLEOTIDE SEQUENCE [LARGE SCALE GENOMIC DNA]</scope>
    <source>
        <strain evidence="2 3">NIES-2135</strain>
    </source>
</reference>
<sequence>MIIFAIIGRLVMFCMFGSAGILFIWCSLQMLWRGARSKKWPEIQAEATDFLVRSLSDGTWDYYCYTIFYGYTVGGDIYLARGDDSCHFSSYADAEAAAMKESSLIKSLTVFYYPKKPKIYVLQRGIDTSVFCSSVYGVLCLVLASSVLPWLIGLFVIGMPPAISCPTPDFSERRWIPSECPNI</sequence>
<accession>A0A1Z4JQA2</accession>
<keyword evidence="1" id="KW-1133">Transmembrane helix</keyword>
<dbReference type="AlphaFoldDB" id="A0A1Z4JQA2"/>
<feature type="transmembrane region" description="Helical" evidence="1">
    <location>
        <begin position="134"/>
        <end position="157"/>
    </location>
</feature>
<dbReference type="EMBL" id="AP018203">
    <property type="protein sequence ID" value="BAY58894.1"/>
    <property type="molecule type" value="Genomic_DNA"/>
</dbReference>
<evidence type="ECO:0000313" key="3">
    <source>
        <dbReference type="Proteomes" id="UP000217895"/>
    </source>
</evidence>
<proteinExistence type="predicted"/>
<protein>
    <submittedName>
        <fullName evidence="2">Uncharacterized protein</fullName>
    </submittedName>
</protein>
<keyword evidence="3" id="KW-1185">Reference proteome</keyword>
<evidence type="ECO:0000313" key="2">
    <source>
        <dbReference type="EMBL" id="BAY58894.1"/>
    </source>
</evidence>
<gene>
    <name evidence="2" type="ORF">NIES2135_57690</name>
</gene>
<keyword evidence="1" id="KW-0812">Transmembrane</keyword>
<name>A0A1Z4JQA2_LEPBY</name>